<dbReference type="InterPro" id="IPR006342">
    <property type="entry name" value="FkbM_mtfrase"/>
</dbReference>
<proteinExistence type="predicted"/>
<accession>A0A2H0QV65</accession>
<dbReference type="Proteomes" id="UP000231333">
    <property type="component" value="Unassembled WGS sequence"/>
</dbReference>
<dbReference type="GO" id="GO:0008171">
    <property type="term" value="F:O-methyltransferase activity"/>
    <property type="evidence" value="ECO:0007669"/>
    <property type="project" value="TreeGrafter"/>
</dbReference>
<evidence type="ECO:0000259" key="1">
    <source>
        <dbReference type="Pfam" id="PF05050"/>
    </source>
</evidence>
<dbReference type="InterPro" id="IPR029063">
    <property type="entry name" value="SAM-dependent_MTases_sf"/>
</dbReference>
<sequence>MNPLRKIVQKFGLDIHRYRHVPQKLNWLTKFDIKTIIDVGANTGQFAHEIRSFFKEAHIYSFEPLAECFNELKKREEQDSKFTAYHMALGDSNKKDVIHKSSYTLSSSMLSMSEKHKTSFPHTKDSTPEEITVTRMDDICKDIELVKRVLIKIDTQGFEDKVIAGGINTISQAKALIVENSFVPLYEGQKLFPDIYESLYKIGFTYRGALHQKVAKDGEILFEDSIFVKDN</sequence>
<dbReference type="EMBL" id="PCXL01000011">
    <property type="protein sequence ID" value="PIR38181.1"/>
    <property type="molecule type" value="Genomic_DNA"/>
</dbReference>
<feature type="domain" description="Methyltransferase FkbM" evidence="1">
    <location>
        <begin position="38"/>
        <end position="205"/>
    </location>
</feature>
<dbReference type="AlphaFoldDB" id="A0A2H0QV65"/>
<evidence type="ECO:0000313" key="3">
    <source>
        <dbReference type="Proteomes" id="UP000231333"/>
    </source>
</evidence>
<dbReference type="PANTHER" id="PTHR36973:SF4">
    <property type="entry name" value="NODULATION PROTEIN"/>
    <property type="match status" value="1"/>
</dbReference>
<reference evidence="2 3" key="1">
    <citation type="submission" date="2017-09" db="EMBL/GenBank/DDBJ databases">
        <title>Depth-based differentiation of microbial function through sediment-hosted aquifers and enrichment of novel symbionts in the deep terrestrial subsurface.</title>
        <authorList>
            <person name="Probst A.J."/>
            <person name="Ladd B."/>
            <person name="Jarett J.K."/>
            <person name="Geller-Mcgrath D.E."/>
            <person name="Sieber C.M."/>
            <person name="Emerson J.B."/>
            <person name="Anantharaman K."/>
            <person name="Thomas B.C."/>
            <person name="Malmstrom R."/>
            <person name="Stieglmeier M."/>
            <person name="Klingl A."/>
            <person name="Woyke T."/>
            <person name="Ryan C.M."/>
            <person name="Banfield J.F."/>
        </authorList>
    </citation>
    <scope>NUCLEOTIDE SEQUENCE [LARGE SCALE GENOMIC DNA]</scope>
    <source>
        <strain evidence="2">CG10_big_fil_rev_8_21_14_0_10_42_12</strain>
    </source>
</reference>
<dbReference type="Pfam" id="PF05050">
    <property type="entry name" value="Methyltransf_21"/>
    <property type="match status" value="1"/>
</dbReference>
<dbReference type="NCBIfam" id="TIGR01444">
    <property type="entry name" value="fkbM_fam"/>
    <property type="match status" value="1"/>
</dbReference>
<dbReference type="InterPro" id="IPR053188">
    <property type="entry name" value="FkbM_Methyltransferase"/>
</dbReference>
<organism evidence="2 3">
    <name type="scientific">Candidatus Zambryskibacteria bacterium CG10_big_fil_rev_8_21_14_0_10_42_12</name>
    <dbReference type="NCBI Taxonomy" id="1975115"/>
    <lineage>
        <taxon>Bacteria</taxon>
        <taxon>Candidatus Zambryskiibacteriota</taxon>
    </lineage>
</organism>
<name>A0A2H0QV65_9BACT</name>
<gene>
    <name evidence="2" type="ORF">COV34_01005</name>
</gene>
<evidence type="ECO:0000313" key="2">
    <source>
        <dbReference type="EMBL" id="PIR38181.1"/>
    </source>
</evidence>
<protein>
    <recommendedName>
        <fullName evidence="1">Methyltransferase FkbM domain-containing protein</fullName>
    </recommendedName>
</protein>
<dbReference type="SUPFAM" id="SSF53335">
    <property type="entry name" value="S-adenosyl-L-methionine-dependent methyltransferases"/>
    <property type="match status" value="1"/>
</dbReference>
<comment type="caution">
    <text evidence="2">The sequence shown here is derived from an EMBL/GenBank/DDBJ whole genome shotgun (WGS) entry which is preliminary data.</text>
</comment>
<dbReference type="PANTHER" id="PTHR36973">
    <property type="entry name" value="SLL1456 PROTEIN-RELATED"/>
    <property type="match status" value="1"/>
</dbReference>
<dbReference type="Gene3D" id="3.40.50.150">
    <property type="entry name" value="Vaccinia Virus protein VP39"/>
    <property type="match status" value="1"/>
</dbReference>